<evidence type="ECO:0000256" key="2">
    <source>
        <dbReference type="ARBA" id="ARBA00022679"/>
    </source>
</evidence>
<gene>
    <name evidence="7" type="ORF">BC792_11039</name>
</gene>
<evidence type="ECO:0000313" key="7">
    <source>
        <dbReference type="EMBL" id="TYP95712.1"/>
    </source>
</evidence>
<evidence type="ECO:0000313" key="8">
    <source>
        <dbReference type="Proteomes" id="UP000325105"/>
    </source>
</evidence>
<keyword evidence="4 5" id="KW-0694">RNA-binding</keyword>
<feature type="binding site" evidence="5">
    <location>
        <position position="293"/>
    </location>
    <ligand>
        <name>S-adenosyl-L-methionine</name>
        <dbReference type="ChEBI" id="CHEBI:59789"/>
    </ligand>
</feature>
<dbReference type="InterPro" id="IPR029063">
    <property type="entry name" value="SAM-dependent_MTases_sf"/>
</dbReference>
<dbReference type="InterPro" id="IPR049560">
    <property type="entry name" value="MeTrfase_RsmB-F_NOP2_cat"/>
</dbReference>
<dbReference type="Pfam" id="PF01189">
    <property type="entry name" value="Methyltr_RsmB-F"/>
    <property type="match status" value="1"/>
</dbReference>
<dbReference type="EMBL" id="VNHX01000010">
    <property type="protein sequence ID" value="TYP95712.1"/>
    <property type="molecule type" value="Genomic_DNA"/>
</dbReference>
<evidence type="ECO:0000256" key="1">
    <source>
        <dbReference type="ARBA" id="ARBA00022603"/>
    </source>
</evidence>
<keyword evidence="3 5" id="KW-0949">S-adenosyl-L-methionine</keyword>
<dbReference type="Gene3D" id="3.40.50.150">
    <property type="entry name" value="Vaccinia Virus protein VP39"/>
    <property type="match status" value="1"/>
</dbReference>
<comment type="similarity">
    <text evidence="5">Belongs to the class I-like SAM-binding methyltransferase superfamily. RsmB/NOP family.</text>
</comment>
<organism evidence="7 8">
    <name type="scientific">Sphingobacterium allocomposti</name>
    <dbReference type="NCBI Taxonomy" id="415956"/>
    <lineage>
        <taxon>Bacteria</taxon>
        <taxon>Pseudomonadati</taxon>
        <taxon>Bacteroidota</taxon>
        <taxon>Sphingobacteriia</taxon>
        <taxon>Sphingobacteriales</taxon>
        <taxon>Sphingobacteriaceae</taxon>
        <taxon>Sphingobacterium</taxon>
    </lineage>
</organism>
<dbReference type="PROSITE" id="PS51686">
    <property type="entry name" value="SAM_MT_RSMB_NOP"/>
    <property type="match status" value="1"/>
</dbReference>
<dbReference type="SUPFAM" id="SSF53335">
    <property type="entry name" value="S-adenosyl-L-methionine-dependent methyltransferases"/>
    <property type="match status" value="1"/>
</dbReference>
<evidence type="ECO:0000256" key="3">
    <source>
        <dbReference type="ARBA" id="ARBA00022691"/>
    </source>
</evidence>
<dbReference type="PANTHER" id="PTHR22807">
    <property type="entry name" value="NOP2 YEAST -RELATED NOL1/NOP2/FMU SUN DOMAIN-CONTAINING"/>
    <property type="match status" value="1"/>
</dbReference>
<dbReference type="PANTHER" id="PTHR22807:SF61">
    <property type="entry name" value="NOL1_NOP2_SUN FAMILY PROTEIN _ ANTITERMINATION NUSB DOMAIN-CONTAINING PROTEIN"/>
    <property type="match status" value="1"/>
</dbReference>
<dbReference type="InterPro" id="IPR023267">
    <property type="entry name" value="RCMT"/>
</dbReference>
<comment type="caution">
    <text evidence="7">The sequence shown here is derived from an EMBL/GenBank/DDBJ whole genome shotgun (WGS) entry which is preliminary data.</text>
</comment>
<evidence type="ECO:0000259" key="6">
    <source>
        <dbReference type="PROSITE" id="PS51686"/>
    </source>
</evidence>
<dbReference type="RefSeq" id="WP_148908633.1">
    <property type="nucleotide sequence ID" value="NZ_VNHX01000010.1"/>
</dbReference>
<feature type="active site" description="Nucleophile" evidence="5">
    <location>
        <position position="346"/>
    </location>
</feature>
<dbReference type="PRINTS" id="PR02008">
    <property type="entry name" value="RCMTFAMILY"/>
</dbReference>
<dbReference type="OrthoDB" id="9810297at2"/>
<dbReference type="Proteomes" id="UP000325105">
    <property type="component" value="Unassembled WGS sequence"/>
</dbReference>
<evidence type="ECO:0000256" key="4">
    <source>
        <dbReference type="ARBA" id="ARBA00022884"/>
    </source>
</evidence>
<reference evidence="7 8" key="1">
    <citation type="submission" date="2019-07" db="EMBL/GenBank/DDBJ databases">
        <title>Genomic Encyclopedia of Archaeal and Bacterial Type Strains, Phase II (KMG-II): from individual species to whole genera.</title>
        <authorList>
            <person name="Goeker M."/>
        </authorList>
    </citation>
    <scope>NUCLEOTIDE SEQUENCE [LARGE SCALE GENOMIC DNA]</scope>
    <source>
        <strain evidence="7 8">DSM 18850</strain>
    </source>
</reference>
<keyword evidence="1 5" id="KW-0489">Methyltransferase</keyword>
<proteinExistence type="inferred from homology"/>
<feature type="binding site" evidence="5">
    <location>
        <position position="273"/>
    </location>
    <ligand>
        <name>S-adenosyl-L-methionine</name>
        <dbReference type="ChEBI" id="CHEBI:59789"/>
    </ligand>
</feature>
<sequence length="393" mass="44669">MKEVSPRRVEQQIRNFQKALHAYAAKEPLARFLTAFFKENRQMGASDRRMTTRFCYNYFRLGKALPGATESERLLIAEFLCETDSDLVRLYKPEWARLMVASLSEKLDFLASENVKVDTDIFPFSSHLSQGIDSLRFSTSHLIQPDLFIRVNSTGRSVVSQELDRAGIVYEDLGNGSLRLSNGSKLQEVRSIHGLYEVQDLSSQQSLDVAIVNGGEEWWDACAASGGKSLLLIDRRPDIRLLVSDIRLSILRNLDERFEKSKVKIPYQKKVLDLSQDVSHLMAGRQFDGIVLDAPCSGSGTWGRTPEMIQQFQVGKIREYAQLQRKIASNVLPYLKPNGQLIYITCSVFSEENEGMLSFLEKEHGLQVEQTNLFTGYEYKADSMFAARLRKKV</sequence>
<dbReference type="GO" id="GO:0070475">
    <property type="term" value="P:rRNA base methylation"/>
    <property type="evidence" value="ECO:0007669"/>
    <property type="project" value="TreeGrafter"/>
</dbReference>
<dbReference type="GO" id="GO:0005829">
    <property type="term" value="C:cytosol"/>
    <property type="evidence" value="ECO:0007669"/>
    <property type="project" value="TreeGrafter"/>
</dbReference>
<dbReference type="GO" id="GO:0009383">
    <property type="term" value="F:rRNA (cytosine-C5-)-methyltransferase activity"/>
    <property type="evidence" value="ECO:0007669"/>
    <property type="project" value="TreeGrafter"/>
</dbReference>
<accession>A0A5S5DLM7</accession>
<name>A0A5S5DLM7_9SPHI</name>
<dbReference type="GO" id="GO:0003723">
    <property type="term" value="F:RNA binding"/>
    <property type="evidence" value="ECO:0007669"/>
    <property type="project" value="UniProtKB-UniRule"/>
</dbReference>
<keyword evidence="2 5" id="KW-0808">Transferase</keyword>
<dbReference type="AlphaFoldDB" id="A0A5S5DLM7"/>
<dbReference type="InterPro" id="IPR001678">
    <property type="entry name" value="MeTrfase_RsmB-F_NOP2_dom"/>
</dbReference>
<feature type="domain" description="SAM-dependent MTase RsmB/NOP-type" evidence="6">
    <location>
        <begin position="123"/>
        <end position="393"/>
    </location>
</feature>
<dbReference type="CDD" id="cd02440">
    <property type="entry name" value="AdoMet_MTases"/>
    <property type="match status" value="1"/>
</dbReference>
<comment type="caution">
    <text evidence="5">Lacks conserved residue(s) required for the propagation of feature annotation.</text>
</comment>
<protein>
    <submittedName>
        <fullName evidence="7">16S rRNA (Cytosine967-C5)-methyltransferase</fullName>
    </submittedName>
</protein>
<feature type="binding site" evidence="5">
    <location>
        <position position="245"/>
    </location>
    <ligand>
        <name>S-adenosyl-L-methionine</name>
        <dbReference type="ChEBI" id="CHEBI:59789"/>
    </ligand>
</feature>
<evidence type="ECO:0000256" key="5">
    <source>
        <dbReference type="PROSITE-ProRule" id="PRU01023"/>
    </source>
</evidence>
<keyword evidence="8" id="KW-1185">Reference proteome</keyword>